<reference evidence="2" key="2">
    <citation type="journal article" date="2009" name="Genome Res.">
        <title>Comparative genomic analyses of the human fungal pathogens Coccidioides and their relatives.</title>
        <authorList>
            <person name="Sharpton T.J."/>
            <person name="Stajich J.E."/>
            <person name="Rounsley S.D."/>
            <person name="Gardner M.J."/>
            <person name="Wortman J.R."/>
            <person name="Jordar V.S."/>
            <person name="Maiti R."/>
            <person name="Kodira C.D."/>
            <person name="Neafsey D.E."/>
            <person name="Zeng Q."/>
            <person name="Hung C.-Y."/>
            <person name="McMahan C."/>
            <person name="Muszewska A."/>
            <person name="Grynberg M."/>
            <person name="Mandel M.A."/>
            <person name="Kellner E.M."/>
            <person name="Barker B.M."/>
            <person name="Galgiani J.N."/>
            <person name="Orbach M.J."/>
            <person name="Kirkland T.N."/>
            <person name="Cole G.T."/>
            <person name="Henn M.R."/>
            <person name="Birren B.W."/>
            <person name="Taylor J.W."/>
        </authorList>
    </citation>
    <scope>NUCLEOTIDE SEQUENCE [LARGE SCALE GENOMIC DNA]</scope>
    <source>
        <strain evidence="2">RMSCC 3488</strain>
    </source>
</reference>
<dbReference type="EMBL" id="DS268109">
    <property type="protein sequence ID" value="KMM64681.1"/>
    <property type="molecule type" value="Genomic_DNA"/>
</dbReference>
<accession>A0A0J6EVU9</accession>
<sequence length="188" mass="21327">MLFVLDDHSYCLPRHSFLHQVELCCSKRETKGVIRFANKSLSFGRHRAMNHVLSTLQAPIIPQVSYPAARQHQVAVMSNFLFVFKNMIFVGSHTRNWHNFSGRCAGTLSRMESLGHIDLNPAGWRRCKSCLSAGPIHHLKNTPEKASFYVPKGSLDPLIEFETEFRPPAPFQSRVRGPILGILRGDMQ</sequence>
<gene>
    <name evidence="1" type="ORF">CPAG_01033</name>
</gene>
<dbReference type="AlphaFoldDB" id="A0A0J6EVU9"/>
<protein>
    <submittedName>
        <fullName evidence="1">Uncharacterized protein</fullName>
    </submittedName>
</protein>
<reference evidence="2" key="3">
    <citation type="journal article" date="2010" name="Genome Res.">
        <title>Population genomic sequencing of Coccidioides fungi reveals recent hybridization and transposon control.</title>
        <authorList>
            <person name="Neafsey D.E."/>
            <person name="Barker B.M."/>
            <person name="Sharpton T.J."/>
            <person name="Stajich J.E."/>
            <person name="Park D.J."/>
            <person name="Whiston E."/>
            <person name="Hung C.-Y."/>
            <person name="McMahan C."/>
            <person name="White J."/>
            <person name="Sykes S."/>
            <person name="Heiman D."/>
            <person name="Young S."/>
            <person name="Zeng Q."/>
            <person name="Abouelleil A."/>
            <person name="Aftuck L."/>
            <person name="Bessette D."/>
            <person name="Brown A."/>
            <person name="FitzGerald M."/>
            <person name="Lui A."/>
            <person name="Macdonald J.P."/>
            <person name="Priest M."/>
            <person name="Orbach M.J."/>
            <person name="Galgiani J.N."/>
            <person name="Kirkland T.N."/>
            <person name="Cole G.T."/>
            <person name="Birren B.W."/>
            <person name="Henn M.R."/>
            <person name="Taylor J.W."/>
            <person name="Rounsley S.D."/>
        </authorList>
    </citation>
    <scope>NUCLEOTIDE SEQUENCE [LARGE SCALE GENOMIC DNA]</scope>
    <source>
        <strain evidence="2">RMSCC 3488</strain>
    </source>
</reference>
<dbReference type="Proteomes" id="UP000054567">
    <property type="component" value="Unassembled WGS sequence"/>
</dbReference>
<reference evidence="1 2" key="1">
    <citation type="submission" date="2007-06" db="EMBL/GenBank/DDBJ databases">
        <title>The Genome Sequence of Coccidioides posadasii RMSCC_3488.</title>
        <authorList>
            <consortium name="Coccidioides Genome Resources Consortium"/>
            <consortium name="The Broad Institute Genome Sequencing Platform"/>
            <person name="Henn M.R."/>
            <person name="Sykes S."/>
            <person name="Young S."/>
            <person name="Jaffe D."/>
            <person name="Berlin A."/>
            <person name="Alvarez P."/>
            <person name="Butler J."/>
            <person name="Gnerre S."/>
            <person name="Grabherr M."/>
            <person name="Mauceli E."/>
            <person name="Brockman W."/>
            <person name="Kodira C."/>
            <person name="Alvarado L."/>
            <person name="Zeng Q."/>
            <person name="Crawford M."/>
            <person name="Antoine C."/>
            <person name="Devon K."/>
            <person name="Galgiani J."/>
            <person name="Orsborn K."/>
            <person name="Lewis M.L."/>
            <person name="Nusbaum C."/>
            <person name="Galagan J."/>
            <person name="Birren B."/>
        </authorList>
    </citation>
    <scope>NUCLEOTIDE SEQUENCE [LARGE SCALE GENOMIC DNA]</scope>
    <source>
        <strain evidence="1 2">RMSCC 3488</strain>
    </source>
</reference>
<proteinExistence type="predicted"/>
<dbReference type="VEuPathDB" id="FungiDB:CPAG_01033"/>
<evidence type="ECO:0000313" key="1">
    <source>
        <dbReference type="EMBL" id="KMM64681.1"/>
    </source>
</evidence>
<organism evidence="1 2">
    <name type="scientific">Coccidioides posadasii RMSCC 3488</name>
    <dbReference type="NCBI Taxonomy" id="454284"/>
    <lineage>
        <taxon>Eukaryota</taxon>
        <taxon>Fungi</taxon>
        <taxon>Dikarya</taxon>
        <taxon>Ascomycota</taxon>
        <taxon>Pezizomycotina</taxon>
        <taxon>Eurotiomycetes</taxon>
        <taxon>Eurotiomycetidae</taxon>
        <taxon>Onygenales</taxon>
        <taxon>Onygenaceae</taxon>
        <taxon>Coccidioides</taxon>
    </lineage>
</organism>
<evidence type="ECO:0000313" key="2">
    <source>
        <dbReference type="Proteomes" id="UP000054567"/>
    </source>
</evidence>
<name>A0A0J6EVU9_COCPO</name>